<dbReference type="KEGG" id="htq:FRZ44_25340"/>
<gene>
    <name evidence="2" type="ORF">FRZ44_25340</name>
</gene>
<dbReference type="RefSeq" id="WP_151177512.1">
    <property type="nucleotide sequence ID" value="NZ_CP042906.1"/>
</dbReference>
<feature type="transmembrane region" description="Helical" evidence="1">
    <location>
        <begin position="39"/>
        <end position="59"/>
    </location>
</feature>
<evidence type="ECO:0000256" key="1">
    <source>
        <dbReference type="SAM" id="Phobius"/>
    </source>
</evidence>
<keyword evidence="1" id="KW-0472">Membrane</keyword>
<evidence type="ECO:0008006" key="4">
    <source>
        <dbReference type="Google" id="ProtNLM"/>
    </source>
</evidence>
<organism evidence="2 3">
    <name type="scientific">Hypericibacter terrae</name>
    <dbReference type="NCBI Taxonomy" id="2602015"/>
    <lineage>
        <taxon>Bacteria</taxon>
        <taxon>Pseudomonadati</taxon>
        <taxon>Pseudomonadota</taxon>
        <taxon>Alphaproteobacteria</taxon>
        <taxon>Rhodospirillales</taxon>
        <taxon>Dongiaceae</taxon>
        <taxon>Hypericibacter</taxon>
    </lineage>
</organism>
<evidence type="ECO:0000313" key="2">
    <source>
        <dbReference type="EMBL" id="QEX17238.1"/>
    </source>
</evidence>
<sequence length="204" mass="22515">MREDLGKPALLDRSLVQPFLERGEKVLWIGRPRFHWGEAGYQIFWLFVGLVVVGLILGLRSVSGPPSGVDRGDAFQLEAYLGFAMIGCLLFLGVMLWGIGRQLIAPSRVTYLLSDRRAVAFDRKNGKLLKSVSLGEVDQLDQILRSDGSGRVIFDYDLVYLKSKGTTRAYPKLEFVDIEDAATVRALAEEAALKLLAAADVAKS</sequence>
<dbReference type="OrthoDB" id="7345733at2"/>
<evidence type="ECO:0000313" key="3">
    <source>
        <dbReference type="Proteomes" id="UP000326202"/>
    </source>
</evidence>
<reference evidence="2 3" key="1">
    <citation type="submission" date="2019-08" db="EMBL/GenBank/DDBJ databases">
        <title>Hyperibacter terrae gen. nov., sp. nov. and Hyperibacter viscosus sp. nov., two new members in the family Rhodospirillaceae isolated from the rhizosphere of Hypericum perforatum.</title>
        <authorList>
            <person name="Noviana Z."/>
        </authorList>
    </citation>
    <scope>NUCLEOTIDE SEQUENCE [LARGE SCALE GENOMIC DNA]</scope>
    <source>
        <strain evidence="2 3">R5913</strain>
    </source>
</reference>
<keyword evidence="1" id="KW-0812">Transmembrane</keyword>
<dbReference type="AlphaFoldDB" id="A0A5J6MIB5"/>
<accession>A0A5J6MIB5</accession>
<keyword evidence="1" id="KW-1133">Transmembrane helix</keyword>
<dbReference type="Proteomes" id="UP000326202">
    <property type="component" value="Chromosome"/>
</dbReference>
<name>A0A5J6MIB5_9PROT</name>
<dbReference type="EMBL" id="CP042906">
    <property type="protein sequence ID" value="QEX17238.1"/>
    <property type="molecule type" value="Genomic_DNA"/>
</dbReference>
<keyword evidence="3" id="KW-1185">Reference proteome</keyword>
<protein>
    <recommendedName>
        <fullName evidence="4">DUF304 domain-containing protein</fullName>
    </recommendedName>
</protein>
<feature type="transmembrane region" description="Helical" evidence="1">
    <location>
        <begin position="79"/>
        <end position="99"/>
    </location>
</feature>
<proteinExistence type="predicted"/>